<keyword evidence="2" id="KW-0812">Transmembrane</keyword>
<evidence type="ECO:0000313" key="3">
    <source>
        <dbReference type="EMBL" id="CAG8984246.1"/>
    </source>
</evidence>
<name>A0A9N9M6X8_9HELO</name>
<dbReference type="OrthoDB" id="10437175at2759"/>
<dbReference type="Proteomes" id="UP000701801">
    <property type="component" value="Unassembled WGS sequence"/>
</dbReference>
<keyword evidence="2" id="KW-0472">Membrane</keyword>
<organism evidence="3 4">
    <name type="scientific">Hymenoscyphus albidus</name>
    <dbReference type="NCBI Taxonomy" id="595503"/>
    <lineage>
        <taxon>Eukaryota</taxon>
        <taxon>Fungi</taxon>
        <taxon>Dikarya</taxon>
        <taxon>Ascomycota</taxon>
        <taxon>Pezizomycotina</taxon>
        <taxon>Leotiomycetes</taxon>
        <taxon>Helotiales</taxon>
        <taxon>Helotiaceae</taxon>
        <taxon>Hymenoscyphus</taxon>
    </lineage>
</organism>
<feature type="region of interest" description="Disordered" evidence="1">
    <location>
        <begin position="90"/>
        <end position="120"/>
    </location>
</feature>
<feature type="compositionally biased region" description="Basic and acidic residues" evidence="1">
    <location>
        <begin position="16"/>
        <end position="25"/>
    </location>
</feature>
<keyword evidence="2" id="KW-1133">Transmembrane helix</keyword>
<reference evidence="3" key="1">
    <citation type="submission" date="2021-07" db="EMBL/GenBank/DDBJ databases">
        <authorList>
            <person name="Durling M."/>
        </authorList>
    </citation>
    <scope>NUCLEOTIDE SEQUENCE</scope>
</reference>
<proteinExistence type="predicted"/>
<feature type="region of interest" description="Disordered" evidence="1">
    <location>
        <begin position="1"/>
        <end position="57"/>
    </location>
</feature>
<keyword evidence="4" id="KW-1185">Reference proteome</keyword>
<dbReference type="EMBL" id="CAJVRM010000753">
    <property type="protein sequence ID" value="CAG8984246.1"/>
    <property type="molecule type" value="Genomic_DNA"/>
</dbReference>
<feature type="compositionally biased region" description="Low complexity" evidence="1">
    <location>
        <begin position="98"/>
        <end position="109"/>
    </location>
</feature>
<dbReference type="AlphaFoldDB" id="A0A9N9M6X8"/>
<feature type="compositionally biased region" description="Polar residues" evidence="1">
    <location>
        <begin position="1"/>
        <end position="14"/>
    </location>
</feature>
<gene>
    <name evidence="3" type="ORF">HYALB_00004229</name>
</gene>
<sequence>MTGPVPSNQNTTAKMTDGKESDKKNKGTAINNTGAENPGMHGTKAPQDPRTSHDHSHRFRKFCHRHCILPGHHHEGSDKAVTISTINVTDTTLPGKENTNASIATSSTSKGSENAEKLSPKVIPKVRPRVNSKASTKTAKRKPSANPRPMKIVVVIVMKIFIMMMRKIIIMMLMNAMNATRTDSTNVQSERKLAIVEKHLQMFAVEMNCTACGVGPVLSGGNKACRKT</sequence>
<accession>A0A9N9M6X8</accession>
<protein>
    <submittedName>
        <fullName evidence="3">Uncharacterized protein</fullName>
    </submittedName>
</protein>
<evidence type="ECO:0000313" key="4">
    <source>
        <dbReference type="Proteomes" id="UP000701801"/>
    </source>
</evidence>
<feature type="transmembrane region" description="Helical" evidence="2">
    <location>
        <begin position="152"/>
        <end position="174"/>
    </location>
</feature>
<evidence type="ECO:0000256" key="1">
    <source>
        <dbReference type="SAM" id="MobiDB-lite"/>
    </source>
</evidence>
<evidence type="ECO:0000256" key="2">
    <source>
        <dbReference type="SAM" id="Phobius"/>
    </source>
</evidence>
<comment type="caution">
    <text evidence="3">The sequence shown here is derived from an EMBL/GenBank/DDBJ whole genome shotgun (WGS) entry which is preliminary data.</text>
</comment>